<feature type="transmembrane region" description="Helical" evidence="8">
    <location>
        <begin position="255"/>
        <end position="276"/>
    </location>
</feature>
<feature type="transmembrane region" description="Helical" evidence="8">
    <location>
        <begin position="93"/>
        <end position="116"/>
    </location>
</feature>
<proteinExistence type="inferred from homology"/>
<organism evidence="10 11">
    <name type="scientific">Isosphaera pallida (strain ATCC 43644 / DSM 9630 / IS1B)</name>
    <dbReference type="NCBI Taxonomy" id="575540"/>
    <lineage>
        <taxon>Bacteria</taxon>
        <taxon>Pseudomonadati</taxon>
        <taxon>Planctomycetota</taxon>
        <taxon>Planctomycetia</taxon>
        <taxon>Isosphaerales</taxon>
        <taxon>Isosphaeraceae</taxon>
        <taxon>Isosphaera</taxon>
    </lineage>
</organism>
<dbReference type="OrthoDB" id="9761224at2"/>
<dbReference type="Pfam" id="PF02554">
    <property type="entry name" value="CstA"/>
    <property type="match status" value="1"/>
</dbReference>
<feature type="transmembrane region" description="Helical" evidence="8">
    <location>
        <begin position="593"/>
        <end position="615"/>
    </location>
</feature>
<keyword evidence="5 8" id="KW-0812">Transmembrane</keyword>
<feature type="transmembrane region" description="Helical" evidence="8">
    <location>
        <begin position="395"/>
        <end position="415"/>
    </location>
</feature>
<dbReference type="eggNOG" id="COG1966">
    <property type="taxonomic scope" value="Bacteria"/>
</dbReference>
<comment type="subcellular location">
    <subcellularLocation>
        <location evidence="1">Cell membrane</location>
        <topology evidence="1">Multi-pass membrane protein</topology>
    </subcellularLocation>
</comment>
<dbReference type="InterPro" id="IPR003706">
    <property type="entry name" value="CstA_N"/>
</dbReference>
<keyword evidence="4" id="KW-1003">Cell membrane</keyword>
<dbReference type="RefSeq" id="WP_013564618.1">
    <property type="nucleotide sequence ID" value="NC_014962.1"/>
</dbReference>
<feature type="transmembrane region" description="Helical" evidence="8">
    <location>
        <begin position="435"/>
        <end position="455"/>
    </location>
</feature>
<comment type="similarity">
    <text evidence="2">Belongs to the peptide transporter carbon starvation (CstA) (TC 2.A.114) family.</text>
</comment>
<name>E8R0Y4_ISOPI</name>
<protein>
    <submittedName>
        <fullName evidence="10">Carbon starvation protein CstA</fullName>
    </submittedName>
</protein>
<feature type="transmembrane region" description="Helical" evidence="8">
    <location>
        <begin position="551"/>
        <end position="572"/>
    </location>
</feature>
<feature type="transmembrane region" description="Helical" evidence="8">
    <location>
        <begin position="697"/>
        <end position="718"/>
    </location>
</feature>
<sequence>MPTWLNGLPAMPLMLGVLAVLAIAYRYYSAFLAARVAALDDTRITPAHRFNDGRNFHPTHKWVLFGHHFAAISGAGPLIGPVLALQFGYLPGLIWLVIGVCLAGAVQDMMVMFASVRRGGKSLAGIAREELGPTAGTAASLAILYIIIIALAGLGIVVVKALAGETIPYGSTNPARPAILIPPPDAPVSRTLDVKTGLTTYNVPPGSIYHFGPSPEDQLRFEEPFQLVYPTAQPLQRRPAEEGGGYLLPPTAKRIVSGSSWGTFTIAATIPIALFVGMYMNKLRPGKVVEASLIGAALVLGATFAGAWIPGSPLERLFDLTREEIILAMGVYGFVAAVLPVWLLLGPRDYLSTFLKIGTIVLLVVGVLLANPTIQAPAINPVFLQGGGPYFNGPVFPYVFICIMCGAISGFHALVASGTTPKMIDRESHIRPIGYGAMLMEGLVGVVALIAAASMPNKMYYDINIDLARKPDFVNQLRLIEQDGHGHAVGDPAAAAAARRAQEARGDELVAIERQVGEQLHGRTGGAVTLAVGMARIFEDAMPFFKGMLSYWYHFAIMFEALFILTTIDAGTRIGRFLLQENLGKIYRPFANLEWRPGAWLATGLVVGGWCYFIATGTVDTIWPMFGLANQLLALIALAVVSAVLISEGKLKYVWVTMLPLTFVGITTSTAAAYEIRRFYAMMYLVEPAKRWGEFKGWLNIGLTFFLIVCAAIVLVAATRRWLDAYDTHARARRAKA</sequence>
<evidence type="ECO:0000256" key="1">
    <source>
        <dbReference type="ARBA" id="ARBA00004651"/>
    </source>
</evidence>
<feature type="transmembrane region" description="Helical" evidence="8">
    <location>
        <begin position="137"/>
        <end position="163"/>
    </location>
</feature>
<dbReference type="AlphaFoldDB" id="E8R0Y4"/>
<dbReference type="PANTHER" id="PTHR30252">
    <property type="entry name" value="INNER MEMBRANE PEPTIDE TRANSPORTER"/>
    <property type="match status" value="1"/>
</dbReference>
<feature type="transmembrane region" description="Helical" evidence="8">
    <location>
        <begin position="653"/>
        <end position="677"/>
    </location>
</feature>
<evidence type="ECO:0000313" key="10">
    <source>
        <dbReference type="EMBL" id="ADV62330.1"/>
    </source>
</evidence>
<dbReference type="InParanoid" id="E8R0Y4"/>
<dbReference type="GO" id="GO:0009267">
    <property type="term" value="P:cellular response to starvation"/>
    <property type="evidence" value="ECO:0007669"/>
    <property type="project" value="InterPro"/>
</dbReference>
<feature type="transmembrane region" description="Helical" evidence="8">
    <location>
        <begin position="288"/>
        <end position="309"/>
    </location>
</feature>
<dbReference type="KEGG" id="ipa:Isop_1747"/>
<evidence type="ECO:0000256" key="3">
    <source>
        <dbReference type="ARBA" id="ARBA00022448"/>
    </source>
</evidence>
<evidence type="ECO:0000256" key="4">
    <source>
        <dbReference type="ARBA" id="ARBA00022475"/>
    </source>
</evidence>
<gene>
    <name evidence="10" type="ordered locus">Isop_1747</name>
</gene>
<dbReference type="PANTHER" id="PTHR30252:SF3">
    <property type="entry name" value="PYRUVATE_PROTON SYMPORTER BTST"/>
    <property type="match status" value="1"/>
</dbReference>
<dbReference type="STRING" id="575540.Isop_1747"/>
<keyword evidence="3" id="KW-0813">Transport</keyword>
<dbReference type="Proteomes" id="UP000008631">
    <property type="component" value="Chromosome"/>
</dbReference>
<feature type="transmembrane region" description="Helical" evidence="8">
    <location>
        <begin position="62"/>
        <end position="87"/>
    </location>
</feature>
<evidence type="ECO:0000256" key="5">
    <source>
        <dbReference type="ARBA" id="ARBA00022692"/>
    </source>
</evidence>
<dbReference type="HOGENOM" id="CLU_010531_2_0_0"/>
<evidence type="ECO:0000256" key="6">
    <source>
        <dbReference type="ARBA" id="ARBA00022989"/>
    </source>
</evidence>
<dbReference type="InterPro" id="IPR051605">
    <property type="entry name" value="CstA"/>
</dbReference>
<evidence type="ECO:0000313" key="11">
    <source>
        <dbReference type="Proteomes" id="UP000008631"/>
    </source>
</evidence>
<accession>E8R0Y4</accession>
<keyword evidence="7 8" id="KW-0472">Membrane</keyword>
<feature type="transmembrane region" description="Helical" evidence="8">
    <location>
        <begin position="621"/>
        <end position="646"/>
    </location>
</feature>
<reference key="1">
    <citation type="submission" date="2010-11" db="EMBL/GenBank/DDBJ databases">
        <title>The complete sequence of chromosome of Isophaera pallida ATCC 43644.</title>
        <authorList>
            <consortium name="US DOE Joint Genome Institute (JGI-PGF)"/>
            <person name="Lucas S."/>
            <person name="Copeland A."/>
            <person name="Lapidus A."/>
            <person name="Bruce D."/>
            <person name="Goodwin L."/>
            <person name="Pitluck S."/>
            <person name="Kyrpides N."/>
            <person name="Mavromatis K."/>
            <person name="Pagani I."/>
            <person name="Ivanova N."/>
            <person name="Saunders E."/>
            <person name="Brettin T."/>
            <person name="Detter J.C."/>
            <person name="Han C."/>
            <person name="Tapia R."/>
            <person name="Land M."/>
            <person name="Hauser L."/>
            <person name="Markowitz V."/>
            <person name="Cheng J.-F."/>
            <person name="Hugenholtz P."/>
            <person name="Woyke T."/>
            <person name="Wu D."/>
            <person name="Eisen J.A."/>
        </authorList>
    </citation>
    <scope>NUCLEOTIDE SEQUENCE</scope>
    <source>
        <strain>ATCC 43644</strain>
    </source>
</reference>
<dbReference type="GO" id="GO:0005886">
    <property type="term" value="C:plasma membrane"/>
    <property type="evidence" value="ECO:0007669"/>
    <property type="project" value="UniProtKB-SubCell"/>
</dbReference>
<feature type="transmembrane region" description="Helical" evidence="8">
    <location>
        <begin position="325"/>
        <end position="345"/>
    </location>
</feature>
<reference evidence="10 11" key="2">
    <citation type="journal article" date="2011" name="Stand. Genomic Sci.">
        <title>Complete genome sequence of Isosphaera pallida type strain (IS1B).</title>
        <authorList>
            <consortium name="US DOE Joint Genome Institute (JGI-PGF)"/>
            <person name="Goker M."/>
            <person name="Cleland D."/>
            <person name="Saunders E."/>
            <person name="Lapidus A."/>
            <person name="Nolan M."/>
            <person name="Lucas S."/>
            <person name="Hammon N."/>
            <person name="Deshpande S."/>
            <person name="Cheng J.F."/>
            <person name="Tapia R."/>
            <person name="Han C."/>
            <person name="Goodwin L."/>
            <person name="Pitluck S."/>
            <person name="Liolios K."/>
            <person name="Pagani I."/>
            <person name="Ivanova N."/>
            <person name="Mavromatis K."/>
            <person name="Pati A."/>
            <person name="Chen A."/>
            <person name="Palaniappan K."/>
            <person name="Land M."/>
            <person name="Hauser L."/>
            <person name="Chang Y.J."/>
            <person name="Jeffries C.D."/>
            <person name="Detter J.C."/>
            <person name="Beck B."/>
            <person name="Woyke T."/>
            <person name="Bristow J."/>
            <person name="Eisen J.A."/>
            <person name="Markowitz V."/>
            <person name="Hugenholtz P."/>
            <person name="Kyrpides N.C."/>
            <person name="Klenk H.P."/>
        </authorList>
    </citation>
    <scope>NUCLEOTIDE SEQUENCE [LARGE SCALE GENOMIC DNA]</scope>
    <source>
        <strain evidence="11">ATCC 43644 / DSM 9630 / IS1B</strain>
    </source>
</reference>
<keyword evidence="6 8" id="KW-1133">Transmembrane helix</keyword>
<feature type="domain" description="CstA N-terminal" evidence="9">
    <location>
        <begin position="10"/>
        <end position="671"/>
    </location>
</feature>
<evidence type="ECO:0000256" key="8">
    <source>
        <dbReference type="SAM" id="Phobius"/>
    </source>
</evidence>
<dbReference type="FunCoup" id="E8R0Y4">
    <property type="interactions" value="79"/>
</dbReference>
<evidence type="ECO:0000256" key="2">
    <source>
        <dbReference type="ARBA" id="ARBA00007755"/>
    </source>
</evidence>
<evidence type="ECO:0000259" key="9">
    <source>
        <dbReference type="Pfam" id="PF02554"/>
    </source>
</evidence>
<dbReference type="EMBL" id="CP002353">
    <property type="protein sequence ID" value="ADV62330.1"/>
    <property type="molecule type" value="Genomic_DNA"/>
</dbReference>
<evidence type="ECO:0000256" key="7">
    <source>
        <dbReference type="ARBA" id="ARBA00023136"/>
    </source>
</evidence>
<feature type="transmembrane region" description="Helical" evidence="8">
    <location>
        <begin position="357"/>
        <end position="375"/>
    </location>
</feature>
<keyword evidence="11" id="KW-1185">Reference proteome</keyword>
<feature type="transmembrane region" description="Helical" evidence="8">
    <location>
        <begin position="6"/>
        <end position="25"/>
    </location>
</feature>